<evidence type="ECO:0000256" key="5">
    <source>
        <dbReference type="SAM" id="MobiDB-lite"/>
    </source>
</evidence>
<keyword evidence="4" id="KW-0694">RNA-binding</keyword>
<dbReference type="RefSeq" id="WP_380205790.1">
    <property type="nucleotide sequence ID" value="NZ_JBHTEK010000001.1"/>
</dbReference>
<feature type="region of interest" description="Disordered" evidence="5">
    <location>
        <begin position="171"/>
        <end position="190"/>
    </location>
</feature>
<keyword evidence="1 6" id="KW-0489">Methyltransferase</keyword>
<evidence type="ECO:0000313" key="7">
    <source>
        <dbReference type="Proteomes" id="UP001596513"/>
    </source>
</evidence>
<dbReference type="GO" id="GO:0032259">
    <property type="term" value="P:methylation"/>
    <property type="evidence" value="ECO:0007669"/>
    <property type="project" value="UniProtKB-KW"/>
</dbReference>
<dbReference type="Gene3D" id="3.40.50.150">
    <property type="entry name" value="Vaccinia Virus protein VP39"/>
    <property type="match status" value="1"/>
</dbReference>
<dbReference type="Pfam" id="PF00398">
    <property type="entry name" value="RrnaAD"/>
    <property type="match status" value="1"/>
</dbReference>
<dbReference type="CDD" id="cd02440">
    <property type="entry name" value="AdoMet_MTases"/>
    <property type="match status" value="1"/>
</dbReference>
<keyword evidence="2" id="KW-0808">Transferase</keyword>
<sequence length="190" mass="20987">MVGSLVPSSQELTDKVMEPIDFATAQCIVEYGPGTGVFTDVIIQRRRAETVVLLVELNEEFCKLLKERYAGQPNVHVVLGSADKTGEYLQEINAPQAEYVVCGLPFTSLPLRLDYRILEHTRDVLPPDGKLILFQYSLQNTKLFERFFRLESQTHVLLNLPPAHVLVYTPEAGSTEESGSSASAPPPAAA</sequence>
<gene>
    <name evidence="6" type="ORF">ACFQT0_25465</name>
</gene>
<evidence type="ECO:0000256" key="4">
    <source>
        <dbReference type="ARBA" id="ARBA00022884"/>
    </source>
</evidence>
<proteinExistence type="predicted"/>
<keyword evidence="3" id="KW-0949">S-adenosyl-L-methionine</keyword>
<accession>A0ABW2UBQ8</accession>
<keyword evidence="7" id="KW-1185">Reference proteome</keyword>
<name>A0ABW2UBQ8_9BACT</name>
<dbReference type="InterPro" id="IPR029063">
    <property type="entry name" value="SAM-dependent_MTases_sf"/>
</dbReference>
<reference evidence="7" key="1">
    <citation type="journal article" date="2019" name="Int. J. Syst. Evol. Microbiol.">
        <title>The Global Catalogue of Microorganisms (GCM) 10K type strain sequencing project: providing services to taxonomists for standard genome sequencing and annotation.</title>
        <authorList>
            <consortium name="The Broad Institute Genomics Platform"/>
            <consortium name="The Broad Institute Genome Sequencing Center for Infectious Disease"/>
            <person name="Wu L."/>
            <person name="Ma J."/>
        </authorList>
    </citation>
    <scope>NUCLEOTIDE SEQUENCE [LARGE SCALE GENOMIC DNA]</scope>
    <source>
        <strain evidence="7">JCM 19635</strain>
    </source>
</reference>
<dbReference type="SUPFAM" id="SSF53335">
    <property type="entry name" value="S-adenosyl-L-methionine-dependent methyltransferases"/>
    <property type="match status" value="1"/>
</dbReference>
<comment type="caution">
    <text evidence="6">The sequence shown here is derived from an EMBL/GenBank/DDBJ whole genome shotgun (WGS) entry which is preliminary data.</text>
</comment>
<evidence type="ECO:0000256" key="2">
    <source>
        <dbReference type="ARBA" id="ARBA00022679"/>
    </source>
</evidence>
<dbReference type="EMBL" id="JBHTEK010000001">
    <property type="protein sequence ID" value="MFC7670339.1"/>
    <property type="molecule type" value="Genomic_DNA"/>
</dbReference>
<feature type="compositionally biased region" description="Low complexity" evidence="5">
    <location>
        <begin position="171"/>
        <end position="183"/>
    </location>
</feature>
<dbReference type="Proteomes" id="UP001596513">
    <property type="component" value="Unassembled WGS sequence"/>
</dbReference>
<evidence type="ECO:0000256" key="3">
    <source>
        <dbReference type="ARBA" id="ARBA00022691"/>
    </source>
</evidence>
<evidence type="ECO:0000313" key="6">
    <source>
        <dbReference type="EMBL" id="MFC7670339.1"/>
    </source>
</evidence>
<protein>
    <submittedName>
        <fullName evidence="6">Class I SAM-dependent methyltransferase</fullName>
    </submittedName>
</protein>
<dbReference type="GO" id="GO:0008168">
    <property type="term" value="F:methyltransferase activity"/>
    <property type="evidence" value="ECO:0007669"/>
    <property type="project" value="UniProtKB-KW"/>
</dbReference>
<evidence type="ECO:0000256" key="1">
    <source>
        <dbReference type="ARBA" id="ARBA00022603"/>
    </source>
</evidence>
<dbReference type="InterPro" id="IPR001737">
    <property type="entry name" value="KsgA/Erm"/>
</dbReference>
<organism evidence="6 7">
    <name type="scientific">Hymenobacter humi</name>
    <dbReference type="NCBI Taxonomy" id="1411620"/>
    <lineage>
        <taxon>Bacteria</taxon>
        <taxon>Pseudomonadati</taxon>
        <taxon>Bacteroidota</taxon>
        <taxon>Cytophagia</taxon>
        <taxon>Cytophagales</taxon>
        <taxon>Hymenobacteraceae</taxon>
        <taxon>Hymenobacter</taxon>
    </lineage>
</organism>